<organism evidence="4 5">
    <name type="scientific">Sulfurivirga caldicuralii</name>
    <dbReference type="NCBI Taxonomy" id="364032"/>
    <lineage>
        <taxon>Bacteria</taxon>
        <taxon>Pseudomonadati</taxon>
        <taxon>Pseudomonadota</taxon>
        <taxon>Gammaproteobacteria</taxon>
        <taxon>Thiotrichales</taxon>
        <taxon>Piscirickettsiaceae</taxon>
        <taxon>Sulfurivirga</taxon>
    </lineage>
</organism>
<dbReference type="Pfam" id="PF01464">
    <property type="entry name" value="SLT"/>
    <property type="match status" value="1"/>
</dbReference>
<dbReference type="InterPro" id="IPR008258">
    <property type="entry name" value="Transglycosylase_SLT_dom_1"/>
</dbReference>
<dbReference type="STRING" id="364032.SAMN05443662_1665"/>
<dbReference type="AlphaFoldDB" id="A0A1N6HD82"/>
<comment type="similarity">
    <text evidence="1">Belongs to the transglycosylase Slt family.</text>
</comment>
<feature type="domain" description="Murein transglycosylase-C N-terminal" evidence="3">
    <location>
        <begin position="61"/>
        <end position="202"/>
    </location>
</feature>
<evidence type="ECO:0000313" key="5">
    <source>
        <dbReference type="Proteomes" id="UP000198461"/>
    </source>
</evidence>
<evidence type="ECO:0000259" key="2">
    <source>
        <dbReference type="Pfam" id="PF01464"/>
    </source>
</evidence>
<dbReference type="Pfam" id="PF11873">
    <property type="entry name" value="Mltc_N"/>
    <property type="match status" value="1"/>
</dbReference>
<evidence type="ECO:0000313" key="4">
    <source>
        <dbReference type="EMBL" id="SIO17798.1"/>
    </source>
</evidence>
<dbReference type="InterPro" id="IPR024570">
    <property type="entry name" value="Murein_transglycosylaseC_N"/>
</dbReference>
<dbReference type="GO" id="GO:0000270">
    <property type="term" value="P:peptidoglycan metabolic process"/>
    <property type="evidence" value="ECO:0007669"/>
    <property type="project" value="InterPro"/>
</dbReference>
<protein>
    <submittedName>
        <fullName evidence="4">Membrane-bound lytic murein transglycosylase C</fullName>
    </submittedName>
</protein>
<dbReference type="RefSeq" id="WP_074201933.1">
    <property type="nucleotide sequence ID" value="NZ_FSRE01000004.1"/>
</dbReference>
<sequence>MKRRTLLTLLGGGLLSGCTPSEIRRGISAAQHLARKDVAGAITSQVPSVGVPVVDSLLRRQLAQLLKQAGIVWGDKKVPSRREVVKYTDHYQSRALIDFSRGQITVETQRDRAALRQAIVATLLAPQDPTQFDLFSDAPPITLKSEPFLYQLVLDQDRKPIRTLWRARRYADWLIAHRLQRVTINGKPRLRVQFAMVDNIPGVQQHRYAAYVLRHARRYHLPASLIWAIIEVESSFNPYAVSPAPAYGLMQVVPRTAGRDAHRYLTGRDGIPSRTTLFKPASNIEYGSTYLHLLNSRYLAGIHNPTSRRYCIIAAYNTGAGNVLRAFSSRRSHALARINAMTPAQVYAHLRRHLSHAEARRYVQKVVAAQRKYA</sequence>
<accession>A0A1N6HD82</accession>
<reference evidence="4 5" key="1">
    <citation type="submission" date="2016-11" db="EMBL/GenBank/DDBJ databases">
        <authorList>
            <person name="Jaros S."/>
            <person name="Januszkiewicz K."/>
            <person name="Wedrychowicz H."/>
        </authorList>
    </citation>
    <scope>NUCLEOTIDE SEQUENCE [LARGE SCALE GENOMIC DNA]</scope>
    <source>
        <strain evidence="4 5">DSM 17737</strain>
    </source>
</reference>
<dbReference type="InterPro" id="IPR023346">
    <property type="entry name" value="Lysozyme-like_dom_sf"/>
</dbReference>
<dbReference type="OrthoDB" id="5620293at2"/>
<dbReference type="InterPro" id="IPR000189">
    <property type="entry name" value="Transglyc_AS"/>
</dbReference>
<dbReference type="SUPFAM" id="SSF53955">
    <property type="entry name" value="Lysozyme-like"/>
    <property type="match status" value="1"/>
</dbReference>
<dbReference type="PROSITE" id="PS00922">
    <property type="entry name" value="TRANSGLYCOSYLASE"/>
    <property type="match status" value="1"/>
</dbReference>
<dbReference type="PANTHER" id="PTHR37423:SF2">
    <property type="entry name" value="MEMBRANE-BOUND LYTIC MUREIN TRANSGLYCOSYLASE C"/>
    <property type="match status" value="1"/>
</dbReference>
<evidence type="ECO:0000256" key="1">
    <source>
        <dbReference type="ARBA" id="ARBA00007734"/>
    </source>
</evidence>
<dbReference type="Gene3D" id="1.10.530.10">
    <property type="match status" value="1"/>
</dbReference>
<dbReference type="GO" id="GO:0008933">
    <property type="term" value="F:peptidoglycan lytic transglycosylase activity"/>
    <property type="evidence" value="ECO:0007669"/>
    <property type="project" value="InterPro"/>
</dbReference>
<dbReference type="EMBL" id="FSRE01000004">
    <property type="protein sequence ID" value="SIO17798.1"/>
    <property type="molecule type" value="Genomic_DNA"/>
</dbReference>
<dbReference type="Proteomes" id="UP000198461">
    <property type="component" value="Unassembled WGS sequence"/>
</dbReference>
<name>A0A1N6HD82_9GAMM</name>
<feature type="domain" description="Transglycosylase SLT" evidence="2">
    <location>
        <begin position="213"/>
        <end position="333"/>
    </location>
</feature>
<gene>
    <name evidence="4" type="ORF">SAMN05443662_1665</name>
</gene>
<dbReference type="PANTHER" id="PTHR37423">
    <property type="entry name" value="SOLUBLE LYTIC MUREIN TRANSGLYCOSYLASE-RELATED"/>
    <property type="match status" value="1"/>
</dbReference>
<dbReference type="CDD" id="cd16893">
    <property type="entry name" value="LT_MltC_MltE"/>
    <property type="match status" value="1"/>
</dbReference>
<dbReference type="GO" id="GO:0016020">
    <property type="term" value="C:membrane"/>
    <property type="evidence" value="ECO:0007669"/>
    <property type="project" value="InterPro"/>
</dbReference>
<evidence type="ECO:0000259" key="3">
    <source>
        <dbReference type="Pfam" id="PF11873"/>
    </source>
</evidence>
<proteinExistence type="inferred from homology"/>
<keyword evidence="5" id="KW-1185">Reference proteome</keyword>
<dbReference type="PROSITE" id="PS51257">
    <property type="entry name" value="PROKAR_LIPOPROTEIN"/>
    <property type="match status" value="1"/>
</dbReference>